<reference evidence="2" key="1">
    <citation type="submission" date="2023-10" db="EMBL/GenBank/DDBJ databases">
        <authorList>
            <person name="Chen Y."/>
            <person name="Shah S."/>
            <person name="Dougan E. K."/>
            <person name="Thang M."/>
            <person name="Chan C."/>
        </authorList>
    </citation>
    <scope>NUCLEOTIDE SEQUENCE [LARGE SCALE GENOMIC DNA]</scope>
</reference>
<accession>A0ABN9S4D7</accession>
<feature type="region of interest" description="Disordered" evidence="1">
    <location>
        <begin position="248"/>
        <end position="280"/>
    </location>
</feature>
<keyword evidence="3" id="KW-1185">Reference proteome</keyword>
<name>A0ABN9S4D7_9DINO</name>
<proteinExistence type="predicted"/>
<feature type="compositionally biased region" description="Gly residues" evidence="1">
    <location>
        <begin position="256"/>
        <end position="269"/>
    </location>
</feature>
<evidence type="ECO:0000313" key="3">
    <source>
        <dbReference type="Proteomes" id="UP001189429"/>
    </source>
</evidence>
<sequence length="280" mass="29678">MLGQQGFAPAAVQYVQQAPQQQQQQFVQAPQQQFVQQPPQQFSQQQGAQTSQTVQQLLERMQGAGVVIDDHAVQALSTLPDDHAEEIADYVIQSRAFLRNPSKYISSTVARGFVPRRFGGFGGKGGAPPPRPAFVQVVQVPQQAAQAPQQFVQARPQVVQVANPPAPAVRAGVPINTAFIPLDATPMENRILNINAGSPPGGPIDFATYLALRTVSESFATELLDAVEAKGYGGSTVSFLQASVSKVQSGQDWRDPGGGPASNGYGPGSGPAVSRHVAPY</sequence>
<evidence type="ECO:0000313" key="2">
    <source>
        <dbReference type="EMBL" id="CAK0826501.1"/>
    </source>
</evidence>
<gene>
    <name evidence="2" type="ORF">PCOR1329_LOCUS26327</name>
</gene>
<protein>
    <submittedName>
        <fullName evidence="2">Uncharacterized protein</fullName>
    </submittedName>
</protein>
<dbReference type="Proteomes" id="UP001189429">
    <property type="component" value="Unassembled WGS sequence"/>
</dbReference>
<comment type="caution">
    <text evidence="2">The sequence shown here is derived from an EMBL/GenBank/DDBJ whole genome shotgun (WGS) entry which is preliminary data.</text>
</comment>
<organism evidence="2 3">
    <name type="scientific">Prorocentrum cordatum</name>
    <dbReference type="NCBI Taxonomy" id="2364126"/>
    <lineage>
        <taxon>Eukaryota</taxon>
        <taxon>Sar</taxon>
        <taxon>Alveolata</taxon>
        <taxon>Dinophyceae</taxon>
        <taxon>Prorocentrales</taxon>
        <taxon>Prorocentraceae</taxon>
        <taxon>Prorocentrum</taxon>
    </lineage>
</organism>
<evidence type="ECO:0000256" key="1">
    <source>
        <dbReference type="SAM" id="MobiDB-lite"/>
    </source>
</evidence>
<dbReference type="EMBL" id="CAUYUJ010009336">
    <property type="protein sequence ID" value="CAK0826501.1"/>
    <property type="molecule type" value="Genomic_DNA"/>
</dbReference>